<dbReference type="AlphaFoldDB" id="A0A5Q0TCI8"/>
<dbReference type="RefSeq" id="WP_153447042.1">
    <property type="nucleotide sequence ID" value="NZ_CP045699.1"/>
</dbReference>
<sequence length="64" mass="7255">MPRFVRVLQILIAIIVGGYTGFEIIRFGVSIFSQPLGTFVTMTIVLALFLELALFVIYKMIEED</sequence>
<dbReference type="Proteomes" id="UP000348942">
    <property type="component" value="Chromosome 1"/>
</dbReference>
<keyword evidence="1" id="KW-0472">Membrane</keyword>
<keyword evidence="1" id="KW-1133">Transmembrane helix</keyword>
<organism evidence="2 3">
    <name type="scientific">Vibrio algicola</name>
    <dbReference type="NCBI Taxonomy" id="2662262"/>
    <lineage>
        <taxon>Bacteria</taxon>
        <taxon>Pseudomonadati</taxon>
        <taxon>Pseudomonadota</taxon>
        <taxon>Gammaproteobacteria</taxon>
        <taxon>Vibrionales</taxon>
        <taxon>Vibrionaceae</taxon>
        <taxon>Vibrio</taxon>
    </lineage>
</organism>
<feature type="transmembrane region" description="Helical" evidence="1">
    <location>
        <begin position="35"/>
        <end position="58"/>
    </location>
</feature>
<keyword evidence="1" id="KW-0812">Transmembrane</keyword>
<accession>A0A5Q0TCI8</accession>
<protein>
    <recommendedName>
        <fullName evidence="4">DUF3955 domain-containing protein</fullName>
    </recommendedName>
</protein>
<evidence type="ECO:0008006" key="4">
    <source>
        <dbReference type="Google" id="ProtNLM"/>
    </source>
</evidence>
<reference evidence="2 3" key="1">
    <citation type="submission" date="2019-10" db="EMBL/GenBank/DDBJ databases">
        <title>Vibrio sp. nov., isolated from Coralline algae surface.</title>
        <authorList>
            <person name="Geng Y."/>
            <person name="Zhang X."/>
        </authorList>
    </citation>
    <scope>NUCLEOTIDE SEQUENCE [LARGE SCALE GENOMIC DNA]</scope>
    <source>
        <strain evidence="2 3">SM1977</strain>
    </source>
</reference>
<name>A0A5Q0TCI8_9VIBR</name>
<evidence type="ECO:0000313" key="3">
    <source>
        <dbReference type="Proteomes" id="UP000348942"/>
    </source>
</evidence>
<evidence type="ECO:0000313" key="2">
    <source>
        <dbReference type="EMBL" id="QGA64892.1"/>
    </source>
</evidence>
<gene>
    <name evidence="2" type="ORF">GFB47_05395</name>
</gene>
<evidence type="ECO:0000256" key="1">
    <source>
        <dbReference type="SAM" id="Phobius"/>
    </source>
</evidence>
<keyword evidence="3" id="KW-1185">Reference proteome</keyword>
<proteinExistence type="predicted"/>
<feature type="transmembrane region" description="Helical" evidence="1">
    <location>
        <begin position="7"/>
        <end position="29"/>
    </location>
</feature>
<dbReference type="EMBL" id="CP045699">
    <property type="protein sequence ID" value="QGA64892.1"/>
    <property type="molecule type" value="Genomic_DNA"/>
</dbReference>